<dbReference type="EMBL" id="CAJNYV010004143">
    <property type="protein sequence ID" value="CAF3648169.1"/>
    <property type="molecule type" value="Genomic_DNA"/>
</dbReference>
<name>A0A818RC15_9BILA</name>
<keyword evidence="1" id="KW-0472">Membrane</keyword>
<feature type="transmembrane region" description="Helical" evidence="1">
    <location>
        <begin position="397"/>
        <end position="420"/>
    </location>
</feature>
<gene>
    <name evidence="2" type="ORF">KIK155_LOCUS23315</name>
</gene>
<dbReference type="Proteomes" id="UP000663865">
    <property type="component" value="Unassembled WGS sequence"/>
</dbReference>
<organism evidence="2 3">
    <name type="scientific">Rotaria socialis</name>
    <dbReference type="NCBI Taxonomy" id="392032"/>
    <lineage>
        <taxon>Eukaryota</taxon>
        <taxon>Metazoa</taxon>
        <taxon>Spiralia</taxon>
        <taxon>Gnathifera</taxon>
        <taxon>Rotifera</taxon>
        <taxon>Eurotatoria</taxon>
        <taxon>Bdelloidea</taxon>
        <taxon>Philodinida</taxon>
        <taxon>Philodinidae</taxon>
        <taxon>Rotaria</taxon>
    </lineage>
</organism>
<keyword evidence="1" id="KW-1133">Transmembrane helix</keyword>
<protein>
    <submittedName>
        <fullName evidence="2">Uncharacterized protein</fullName>
    </submittedName>
</protein>
<accession>A0A818RC15</accession>
<reference evidence="2" key="1">
    <citation type="submission" date="2021-02" db="EMBL/GenBank/DDBJ databases">
        <authorList>
            <person name="Nowell W R."/>
        </authorList>
    </citation>
    <scope>NUCLEOTIDE SEQUENCE</scope>
</reference>
<dbReference type="AlphaFoldDB" id="A0A818RC15"/>
<sequence length="443" mass="49349">MNHYFQMIIIVLITLPIYVHSLILIPPNQISEPRNITCYSPMAPMTVSDFQLCVFRVYTNVGERVQLMEFAVRDGVWYTNTFRQLLKRCHGFSTNSDVGIATCSPLPYETFQNMTICICGESHCNIDLVTCKNWNMKNAPLPPMNTVLKDLSNTVNCSGLEERSVLPRLCTEHPFINVSKCLDYVRSNAILCSIHIVENIIRQEALVADNYERAMIEQCRAVRYNGHVRAFNFTKTFAFFLHVSPISTNEVCFCNTYQNCNINTRSCKSLTPESTTTRTTSIFTFTSTMSSAMVTVPRSTTTIESSRSVASELPIIGTMSSTMVTAPRSTTTIGSPRSVVPELPTIAVVTAATEISVKLINSTQGQQFLHDILRLFLYRLFLVNLAQQSSLRTATTAGIIFAIALLASIIVIIIVIASILKLRVSNSDARGIYQAVPTEAELT</sequence>
<proteinExistence type="predicted"/>
<feature type="transmembrane region" description="Helical" evidence="1">
    <location>
        <begin position="7"/>
        <end position="25"/>
    </location>
</feature>
<evidence type="ECO:0000313" key="2">
    <source>
        <dbReference type="EMBL" id="CAF3648169.1"/>
    </source>
</evidence>
<comment type="caution">
    <text evidence="2">The sequence shown here is derived from an EMBL/GenBank/DDBJ whole genome shotgun (WGS) entry which is preliminary data.</text>
</comment>
<evidence type="ECO:0000313" key="3">
    <source>
        <dbReference type="Proteomes" id="UP000663865"/>
    </source>
</evidence>
<keyword evidence="1" id="KW-0812">Transmembrane</keyword>
<evidence type="ECO:0000256" key="1">
    <source>
        <dbReference type="SAM" id="Phobius"/>
    </source>
</evidence>